<evidence type="ECO:0000313" key="5">
    <source>
        <dbReference type="Proteomes" id="UP000002058"/>
    </source>
</evidence>
<dbReference type="GO" id="GO:0006367">
    <property type="term" value="P:transcription initiation at RNA polymerase II promoter"/>
    <property type="evidence" value="ECO:0007669"/>
    <property type="project" value="TreeGrafter"/>
</dbReference>
<dbReference type="VEuPathDB" id="FungiDB:UREG_01548"/>
<dbReference type="PANTHER" id="PTHR15137:SF9">
    <property type="entry name" value="TRANSCRIPTION INITIATION FACTOR TFIID SUBUNIT 2"/>
    <property type="match status" value="1"/>
</dbReference>
<dbReference type="InterPro" id="IPR037813">
    <property type="entry name" value="TAF2"/>
</dbReference>
<dbReference type="OrthoDB" id="308861at2759"/>
<gene>
    <name evidence="4" type="ORF">UREG_01548</name>
</gene>
<reference evidence="5" key="1">
    <citation type="journal article" date="2009" name="Genome Res.">
        <title>Comparative genomic analyses of the human fungal pathogens Coccidioides and their relatives.</title>
        <authorList>
            <person name="Sharpton T.J."/>
            <person name="Stajich J.E."/>
            <person name="Rounsley S.D."/>
            <person name="Gardner M.J."/>
            <person name="Wortman J.R."/>
            <person name="Jordar V.S."/>
            <person name="Maiti R."/>
            <person name="Kodira C.D."/>
            <person name="Neafsey D.E."/>
            <person name="Zeng Q."/>
            <person name="Hung C.-Y."/>
            <person name="McMahan C."/>
            <person name="Muszewska A."/>
            <person name="Grynberg M."/>
            <person name="Mandel M.A."/>
            <person name="Kellner E.M."/>
            <person name="Barker B.M."/>
            <person name="Galgiani J.N."/>
            <person name="Orbach M.J."/>
            <person name="Kirkland T.N."/>
            <person name="Cole G.T."/>
            <person name="Henn M.R."/>
            <person name="Birren B.W."/>
            <person name="Taylor J.W."/>
        </authorList>
    </citation>
    <scope>NUCLEOTIDE SEQUENCE [LARGE SCALE GENOMIC DNA]</scope>
    <source>
        <strain evidence="5">UAMH 1704</strain>
    </source>
</reference>
<evidence type="ECO:0000256" key="1">
    <source>
        <dbReference type="SAM" id="MobiDB-lite"/>
    </source>
</evidence>
<dbReference type="KEGG" id="ure:UREG_01548"/>
<name>C4JIL1_UNCRE</name>
<dbReference type="GO" id="GO:0000976">
    <property type="term" value="F:transcription cis-regulatory region binding"/>
    <property type="evidence" value="ECO:0007669"/>
    <property type="project" value="TreeGrafter"/>
</dbReference>
<feature type="domain" description="Transcription initiation factor TFIID subunit 2 Ig-like" evidence="2">
    <location>
        <begin position="35"/>
        <end position="162"/>
    </location>
</feature>
<evidence type="ECO:0000259" key="2">
    <source>
        <dbReference type="Pfam" id="PF25316"/>
    </source>
</evidence>
<dbReference type="InterPro" id="IPR057991">
    <property type="entry name" value="TPR_TAF2_C"/>
</dbReference>
<dbReference type="STRING" id="336963.C4JIL1"/>
<dbReference type="GO" id="GO:0005669">
    <property type="term" value="C:transcription factor TFIID complex"/>
    <property type="evidence" value="ECO:0007669"/>
    <property type="project" value="InterPro"/>
</dbReference>
<organism evidence="4 5">
    <name type="scientific">Uncinocarpus reesii (strain UAMH 1704)</name>
    <dbReference type="NCBI Taxonomy" id="336963"/>
    <lineage>
        <taxon>Eukaryota</taxon>
        <taxon>Fungi</taxon>
        <taxon>Dikarya</taxon>
        <taxon>Ascomycota</taxon>
        <taxon>Pezizomycotina</taxon>
        <taxon>Eurotiomycetes</taxon>
        <taxon>Eurotiomycetidae</taxon>
        <taxon>Onygenales</taxon>
        <taxon>Onygenaceae</taxon>
        <taxon>Uncinocarpus</taxon>
    </lineage>
</organism>
<dbReference type="Pfam" id="PF25316">
    <property type="entry name" value="TAF2_3rd"/>
    <property type="match status" value="1"/>
</dbReference>
<dbReference type="InParanoid" id="C4JIL1"/>
<accession>C4JIL1</accession>
<dbReference type="InterPro" id="IPR057345">
    <property type="entry name" value="Ig-like_TAF2"/>
</dbReference>
<dbReference type="RefSeq" id="XP_002542032.1">
    <property type="nucleotide sequence ID" value="XM_002541986.1"/>
</dbReference>
<dbReference type="GO" id="GO:0003682">
    <property type="term" value="F:chromatin binding"/>
    <property type="evidence" value="ECO:0007669"/>
    <property type="project" value="TreeGrafter"/>
</dbReference>
<dbReference type="OMA" id="TNDCELM"/>
<dbReference type="EMBL" id="CH476615">
    <property type="protein sequence ID" value="EEP76699.1"/>
    <property type="molecule type" value="Genomic_DNA"/>
</dbReference>
<keyword evidence="5" id="KW-1185">Reference proteome</keyword>
<sequence length="667" mass="77179">MIRQVQPEQLNPRDLDASTFLRDVKEELQNIYAGPLQHVFTGSMTIRIHEADGTPYEHIVEIKEAVTKFDIPYNTKYKRLKRNKRQKERAAASSGFDPNTEIQDDVLLYCLGDVLQSEEEMRKWRLVEWTKEDEDRMGQESYEWIRMDADFEWICKMSLTMPGYMYLSQLQQDRDVVAQLESIQYMVAQREHPLISTIFVRTLMDKRYFYGIRSAAAHALVKHAKEEVHWIGLFHLETAFQELFCLPNSPMSRSNDFSDRASYCLQKAIPEAMAKVRNRHGQSPMRVKKFLYEKLKFNDNSNNKVPLSLGSHTNDCELMLPQFSDCYYVAALIRSITDALINGKENSDGVDFDINRELGRQAENQLYLDCIAEIDRYKRMDEWTSSFQNLYSRTAIDCQRRLMKGKVLDVDVAQFLPYARVGTFDLLRLDAFRILLDLDIFQRPEILKWFVYTMSMDASTWMRRQLHRAFGIVLASVAFGEDDKFAETSPSGLLVVEQESTTDTRRVKLERKQTVPGAIEALRQELSDNMVLKEAVWAGCNSPCIGLVELNDFLYLCTILYKPVNQMIVTLKYPKYWKAEHLGSGKVKFSKSDRYRTSIIAKSTSGKGFQVLEKRKREDRNTTPLSRKITLKVPKLAFLSSPSNRSPPPIAPKLKIKLRAPPDPTSS</sequence>
<protein>
    <submittedName>
        <fullName evidence="4">Uncharacterized protein</fullName>
    </submittedName>
</protein>
<feature type="domain" description="Transcription initiation factor TFIID subunit 2 TPR repeats" evidence="3">
    <location>
        <begin position="164"/>
        <end position="469"/>
    </location>
</feature>
<dbReference type="Pfam" id="PF25577">
    <property type="entry name" value="TPR_TAF2_C"/>
    <property type="match status" value="1"/>
</dbReference>
<feature type="region of interest" description="Disordered" evidence="1">
    <location>
        <begin position="639"/>
        <end position="667"/>
    </location>
</feature>
<evidence type="ECO:0000313" key="4">
    <source>
        <dbReference type="EMBL" id="EEP76699.1"/>
    </source>
</evidence>
<dbReference type="GO" id="GO:0016251">
    <property type="term" value="F:RNA polymerase II general transcription initiation factor activity"/>
    <property type="evidence" value="ECO:0007669"/>
    <property type="project" value="TreeGrafter"/>
</dbReference>
<dbReference type="Proteomes" id="UP000002058">
    <property type="component" value="Unassembled WGS sequence"/>
</dbReference>
<dbReference type="AlphaFoldDB" id="C4JIL1"/>
<evidence type="ECO:0000259" key="3">
    <source>
        <dbReference type="Pfam" id="PF25577"/>
    </source>
</evidence>
<dbReference type="HOGENOM" id="CLU_411717_0_0_1"/>
<proteinExistence type="predicted"/>
<dbReference type="eggNOG" id="KOG1932">
    <property type="taxonomic scope" value="Eukaryota"/>
</dbReference>
<dbReference type="PANTHER" id="PTHR15137">
    <property type="entry name" value="TRANSCRIPTION INITIATION FACTOR TFIID"/>
    <property type="match status" value="1"/>
</dbReference>
<dbReference type="GeneID" id="8440964"/>